<gene>
    <name evidence="2" type="ORF">GCM10010909_36730</name>
</gene>
<dbReference type="InterPro" id="IPR035965">
    <property type="entry name" value="PAS-like_dom_sf"/>
</dbReference>
<dbReference type="EMBL" id="BSOS01000099">
    <property type="protein sequence ID" value="GLR68991.1"/>
    <property type="molecule type" value="Genomic_DNA"/>
</dbReference>
<evidence type="ECO:0000259" key="1">
    <source>
        <dbReference type="Pfam" id="PF08448"/>
    </source>
</evidence>
<name>A0ABQ6A9W9_9PROT</name>
<evidence type="ECO:0000313" key="2">
    <source>
        <dbReference type="EMBL" id="GLR68991.1"/>
    </source>
</evidence>
<comment type="caution">
    <text evidence="2">The sequence shown here is derived from an EMBL/GenBank/DDBJ whole genome shotgun (WGS) entry which is preliminary data.</text>
</comment>
<proteinExistence type="predicted"/>
<evidence type="ECO:0000313" key="3">
    <source>
        <dbReference type="Proteomes" id="UP001156641"/>
    </source>
</evidence>
<accession>A0ABQ6A9W9</accession>
<dbReference type="InterPro" id="IPR013656">
    <property type="entry name" value="PAS_4"/>
</dbReference>
<reference evidence="3" key="1">
    <citation type="journal article" date="2019" name="Int. J. Syst. Evol. Microbiol.">
        <title>The Global Catalogue of Microorganisms (GCM) 10K type strain sequencing project: providing services to taxonomists for standard genome sequencing and annotation.</title>
        <authorList>
            <consortium name="The Broad Institute Genomics Platform"/>
            <consortium name="The Broad Institute Genome Sequencing Center for Infectious Disease"/>
            <person name="Wu L."/>
            <person name="Ma J."/>
        </authorList>
    </citation>
    <scope>NUCLEOTIDE SEQUENCE [LARGE SCALE GENOMIC DNA]</scope>
    <source>
        <strain evidence="3">NBRC 112502</strain>
    </source>
</reference>
<feature type="domain" description="PAS fold-4" evidence="1">
    <location>
        <begin position="15"/>
        <end position="97"/>
    </location>
</feature>
<dbReference type="Proteomes" id="UP001156641">
    <property type="component" value="Unassembled WGS sequence"/>
</dbReference>
<organism evidence="2 3">
    <name type="scientific">Acidocella aquatica</name>
    <dbReference type="NCBI Taxonomy" id="1922313"/>
    <lineage>
        <taxon>Bacteria</taxon>
        <taxon>Pseudomonadati</taxon>
        <taxon>Pseudomonadota</taxon>
        <taxon>Alphaproteobacteria</taxon>
        <taxon>Acetobacterales</taxon>
        <taxon>Acidocellaceae</taxon>
        <taxon>Acidocella</taxon>
    </lineage>
</organism>
<dbReference type="InterPro" id="IPR000014">
    <property type="entry name" value="PAS"/>
</dbReference>
<sequence length="276" mass="30922">MLGLPDTEPGWDDFSSDLMVDIVDSEGRLSWMNATEAEVLGLPAAAIAGLPVETCYAAASAEALREMLGRGLPEGFVTTLPLVLLGRGGREVRTIARCRKISYAGSPQFRLIKLNLAHVGQAYDDLETENQLLSRVIADASEAHWCIEFLEPVDINRGREEVVDQIFENRSIWRIANPAMQALYHLPGSGEFRSFDVRLYWPRTPENEAFVGQIIDSGYRIDAAISSDRRSDGTVVDLENDVRAEIREPYLYRIWGNCRHVSEPPLPHGAVRWARR</sequence>
<dbReference type="CDD" id="cd00130">
    <property type="entry name" value="PAS"/>
    <property type="match status" value="1"/>
</dbReference>
<dbReference type="SUPFAM" id="SSF55785">
    <property type="entry name" value="PYP-like sensor domain (PAS domain)"/>
    <property type="match status" value="1"/>
</dbReference>
<protein>
    <recommendedName>
        <fullName evidence="1">PAS fold-4 domain-containing protein</fullName>
    </recommendedName>
</protein>
<dbReference type="Pfam" id="PF08448">
    <property type="entry name" value="PAS_4"/>
    <property type="match status" value="1"/>
</dbReference>
<keyword evidence="3" id="KW-1185">Reference proteome</keyword>